<dbReference type="EMBL" id="PDSK01000025">
    <property type="protein sequence ID" value="PIE36101.1"/>
    <property type="molecule type" value="Genomic_DNA"/>
</dbReference>
<evidence type="ECO:0008006" key="9">
    <source>
        <dbReference type="Google" id="ProtNLM"/>
    </source>
</evidence>
<keyword evidence="4 6" id="KW-1133">Transmembrane helix</keyword>
<dbReference type="Pfam" id="PF03706">
    <property type="entry name" value="LPG_synthase_TM"/>
    <property type="match status" value="1"/>
</dbReference>
<evidence type="ECO:0000256" key="4">
    <source>
        <dbReference type="ARBA" id="ARBA00022989"/>
    </source>
</evidence>
<sequence>MHTTIQQELQQQPSPRKRGKVIVKCLVSCLLLGYLLYNADFASIWGALQHTSPLWLVIAFSLHAIGFWLTALRWKMLLAARNAHLSTWYLLRSVLIGIFFNNFLPSTVGGDVFRAYDTSKQVGSMTESMTVVVVERLSGVFTLGLFALFALLFGFSHFGHIPIIWLAIGGLGIIFILFLAAMNPRVAAFVKNLFEHPELIRIPFFKKVQAKLKQIYEALSVYRKNSRVMIEAFFLALLLQVNVVLHYFCISHALHLGVPVLYFFLIIPVVTVVLMLPLFINGIGGREAAFIVLLGAFQVTKPEAIAFSWVAFGMILVQGVAGGIVYALRKD</sequence>
<dbReference type="Proteomes" id="UP000230821">
    <property type="component" value="Unassembled WGS sequence"/>
</dbReference>
<evidence type="ECO:0000256" key="2">
    <source>
        <dbReference type="ARBA" id="ARBA00022475"/>
    </source>
</evidence>
<accession>A0A2G6KKB9</accession>
<evidence type="ECO:0000256" key="1">
    <source>
        <dbReference type="ARBA" id="ARBA00004651"/>
    </source>
</evidence>
<dbReference type="PANTHER" id="PTHR40277:SF1">
    <property type="entry name" value="BLL5419 PROTEIN"/>
    <property type="match status" value="1"/>
</dbReference>
<keyword evidence="3 6" id="KW-0812">Transmembrane</keyword>
<dbReference type="GO" id="GO:0005886">
    <property type="term" value="C:plasma membrane"/>
    <property type="evidence" value="ECO:0007669"/>
    <property type="project" value="UniProtKB-SubCell"/>
</dbReference>
<organism evidence="7 8">
    <name type="scientific">candidate division KSB3 bacterium</name>
    <dbReference type="NCBI Taxonomy" id="2044937"/>
    <lineage>
        <taxon>Bacteria</taxon>
        <taxon>candidate division KSB3</taxon>
    </lineage>
</organism>
<feature type="transmembrane region" description="Helical" evidence="6">
    <location>
        <begin position="163"/>
        <end position="182"/>
    </location>
</feature>
<protein>
    <recommendedName>
        <fullName evidence="9">TIGR00374 family protein</fullName>
    </recommendedName>
</protein>
<keyword evidence="5 6" id="KW-0472">Membrane</keyword>
<evidence type="ECO:0000256" key="5">
    <source>
        <dbReference type="ARBA" id="ARBA00023136"/>
    </source>
</evidence>
<keyword evidence="2" id="KW-1003">Cell membrane</keyword>
<dbReference type="PANTHER" id="PTHR40277">
    <property type="entry name" value="BLL5419 PROTEIN"/>
    <property type="match status" value="1"/>
</dbReference>
<feature type="transmembrane region" description="Helical" evidence="6">
    <location>
        <begin position="21"/>
        <end position="48"/>
    </location>
</feature>
<feature type="transmembrane region" description="Helical" evidence="6">
    <location>
        <begin position="228"/>
        <end position="248"/>
    </location>
</feature>
<feature type="transmembrane region" description="Helical" evidence="6">
    <location>
        <begin position="54"/>
        <end position="74"/>
    </location>
</feature>
<dbReference type="AlphaFoldDB" id="A0A2G6KKB9"/>
<gene>
    <name evidence="7" type="ORF">CSA56_01425</name>
</gene>
<comment type="caution">
    <text evidence="7">The sequence shown here is derived from an EMBL/GenBank/DDBJ whole genome shotgun (WGS) entry which is preliminary data.</text>
</comment>
<dbReference type="NCBIfam" id="TIGR00374">
    <property type="entry name" value="flippase-like domain"/>
    <property type="match status" value="1"/>
</dbReference>
<feature type="transmembrane region" description="Helical" evidence="6">
    <location>
        <begin position="260"/>
        <end position="284"/>
    </location>
</feature>
<evidence type="ECO:0000256" key="3">
    <source>
        <dbReference type="ARBA" id="ARBA00022692"/>
    </source>
</evidence>
<name>A0A2G6KKB9_9BACT</name>
<evidence type="ECO:0000256" key="6">
    <source>
        <dbReference type="SAM" id="Phobius"/>
    </source>
</evidence>
<feature type="transmembrane region" description="Helical" evidence="6">
    <location>
        <begin position="86"/>
        <end position="104"/>
    </location>
</feature>
<evidence type="ECO:0000313" key="8">
    <source>
        <dbReference type="Proteomes" id="UP000230821"/>
    </source>
</evidence>
<comment type="subcellular location">
    <subcellularLocation>
        <location evidence="1">Cell membrane</location>
        <topology evidence="1">Multi-pass membrane protein</topology>
    </subcellularLocation>
</comment>
<proteinExistence type="predicted"/>
<dbReference type="InterPro" id="IPR022791">
    <property type="entry name" value="L-PG_synthase/AglD"/>
</dbReference>
<evidence type="ECO:0000313" key="7">
    <source>
        <dbReference type="EMBL" id="PIE36101.1"/>
    </source>
</evidence>
<feature type="transmembrane region" description="Helical" evidence="6">
    <location>
        <begin position="137"/>
        <end position="156"/>
    </location>
</feature>
<reference evidence="7 8" key="1">
    <citation type="submission" date="2017-10" db="EMBL/GenBank/DDBJ databases">
        <title>Novel microbial diversity and functional potential in the marine mammal oral microbiome.</title>
        <authorList>
            <person name="Dudek N.K."/>
            <person name="Sun C.L."/>
            <person name="Burstein D."/>
            <person name="Kantor R.S."/>
            <person name="Aliaga Goltsman D.S."/>
            <person name="Bik E.M."/>
            <person name="Thomas B.C."/>
            <person name="Banfield J.F."/>
            <person name="Relman D.A."/>
        </authorList>
    </citation>
    <scope>NUCLEOTIDE SEQUENCE [LARGE SCALE GENOMIC DNA]</scope>
    <source>
        <strain evidence="7">DOLJORAL78_47_16</strain>
    </source>
</reference>
<feature type="transmembrane region" description="Helical" evidence="6">
    <location>
        <begin position="304"/>
        <end position="328"/>
    </location>
</feature>